<dbReference type="InterPro" id="IPR018152">
    <property type="entry name" value="SOD_Cu/Zn_BS"/>
</dbReference>
<proteinExistence type="inferred from homology"/>
<comment type="cofactor">
    <cofactor evidence="1">
        <name>Zn(2+)</name>
        <dbReference type="ChEBI" id="CHEBI:29105"/>
    </cofactor>
    <text evidence="1">Binds 1 zinc ion per subunit.</text>
</comment>
<dbReference type="CDD" id="cd00305">
    <property type="entry name" value="Cu-Zn_Superoxide_Dismutase"/>
    <property type="match status" value="1"/>
</dbReference>
<dbReference type="SUPFAM" id="SSF49329">
    <property type="entry name" value="Cu,Zn superoxide dismutase-like"/>
    <property type="match status" value="1"/>
</dbReference>
<dbReference type="EMBL" id="LWCA01000260">
    <property type="protein sequence ID" value="OAF69574.1"/>
    <property type="molecule type" value="Genomic_DNA"/>
</dbReference>
<reference evidence="3 4" key="1">
    <citation type="submission" date="2016-04" db="EMBL/GenBank/DDBJ databases">
        <title>The genome of Intoshia linei affirms orthonectids as highly simplified spiralians.</title>
        <authorList>
            <person name="Mikhailov K.V."/>
            <person name="Slusarev G.S."/>
            <person name="Nikitin M.A."/>
            <person name="Logacheva M.D."/>
            <person name="Penin A."/>
            <person name="Aleoshin V."/>
            <person name="Panchin Y.V."/>
        </authorList>
    </citation>
    <scope>NUCLEOTIDE SEQUENCE [LARGE SCALE GENOMIC DNA]</scope>
    <source>
        <strain evidence="3">Intl2013</strain>
        <tissue evidence="3">Whole animal</tissue>
    </source>
</reference>
<dbReference type="InterPro" id="IPR024134">
    <property type="entry name" value="SOD_Cu/Zn_/chaperone"/>
</dbReference>
<comment type="function">
    <text evidence="1">Destroys radicals which are normally produced within the cells and which are toxic to biological systems.</text>
</comment>
<dbReference type="Pfam" id="PF00080">
    <property type="entry name" value="Sod_Cu"/>
    <property type="match status" value="1"/>
</dbReference>
<comment type="caution">
    <text evidence="3">The sequence shown here is derived from an EMBL/GenBank/DDBJ whole genome shotgun (WGS) entry which is preliminary data.</text>
</comment>
<gene>
    <name evidence="3" type="ORF">A3Q56_02696</name>
</gene>
<accession>A0A177B826</accession>
<dbReference type="GO" id="GO:0005507">
    <property type="term" value="F:copper ion binding"/>
    <property type="evidence" value="ECO:0007669"/>
    <property type="project" value="InterPro"/>
</dbReference>
<evidence type="ECO:0000313" key="4">
    <source>
        <dbReference type="Proteomes" id="UP000078046"/>
    </source>
</evidence>
<dbReference type="AlphaFoldDB" id="A0A177B826"/>
<dbReference type="EC" id="1.15.1.1" evidence="1"/>
<dbReference type="InterPro" id="IPR001424">
    <property type="entry name" value="SOD_Cu_Zn_dom"/>
</dbReference>
<organism evidence="3 4">
    <name type="scientific">Intoshia linei</name>
    <dbReference type="NCBI Taxonomy" id="1819745"/>
    <lineage>
        <taxon>Eukaryota</taxon>
        <taxon>Metazoa</taxon>
        <taxon>Spiralia</taxon>
        <taxon>Lophotrochozoa</taxon>
        <taxon>Mesozoa</taxon>
        <taxon>Orthonectida</taxon>
        <taxon>Rhopaluridae</taxon>
        <taxon>Intoshia</taxon>
    </lineage>
</organism>
<dbReference type="PROSITE" id="PS00332">
    <property type="entry name" value="SOD_CU_ZN_2"/>
    <property type="match status" value="1"/>
</dbReference>
<keyword evidence="1" id="KW-0862">Zinc</keyword>
<dbReference type="Gene3D" id="2.60.40.200">
    <property type="entry name" value="Superoxide dismutase, copper/zinc binding domain"/>
    <property type="match status" value="1"/>
</dbReference>
<protein>
    <recommendedName>
        <fullName evidence="1">Superoxide dismutase [Cu-Zn]</fullName>
        <ecNumber evidence="1">1.15.1.1</ecNumber>
    </recommendedName>
</protein>
<dbReference type="Proteomes" id="UP000078046">
    <property type="component" value="Unassembled WGS sequence"/>
</dbReference>
<keyword evidence="4" id="KW-1185">Reference proteome</keyword>
<evidence type="ECO:0000259" key="2">
    <source>
        <dbReference type="Pfam" id="PF00080"/>
    </source>
</evidence>
<dbReference type="PRINTS" id="PR00068">
    <property type="entry name" value="CUZNDISMTASE"/>
</dbReference>
<evidence type="ECO:0000313" key="3">
    <source>
        <dbReference type="EMBL" id="OAF69574.1"/>
    </source>
</evidence>
<sequence>MKAVCVLANSKNDSITGTVTFKSINQVVEVQVEIECCDDNTMKPGQHGLHIHEYGDSRNGCTSSGGHYNPLNVDHGDQKCDIKNRHIGDLGNVKCVKDGVKTYIRQVMEDSLIKLDGEHSIIGRTLVLHADADDFGLGGFDDSKITGHAGSRIACGVIGLCN</sequence>
<feature type="domain" description="Superoxide dismutase copper/zinc binding" evidence="2">
    <location>
        <begin position="16"/>
        <end position="158"/>
    </location>
</feature>
<comment type="cofactor">
    <cofactor evidence="1">
        <name>Cu cation</name>
        <dbReference type="ChEBI" id="CHEBI:23378"/>
    </cofactor>
    <text evidence="1">Binds 1 copper ion per subunit.</text>
</comment>
<evidence type="ECO:0000256" key="1">
    <source>
        <dbReference type="RuleBase" id="RU000393"/>
    </source>
</evidence>
<comment type="similarity">
    <text evidence="1">Belongs to the Cu-Zn superoxide dismutase family.</text>
</comment>
<keyword evidence="1" id="KW-0186">Copper</keyword>
<comment type="catalytic activity">
    <reaction evidence="1">
        <text>2 superoxide + 2 H(+) = H2O2 + O2</text>
        <dbReference type="Rhea" id="RHEA:20696"/>
        <dbReference type="ChEBI" id="CHEBI:15378"/>
        <dbReference type="ChEBI" id="CHEBI:15379"/>
        <dbReference type="ChEBI" id="CHEBI:16240"/>
        <dbReference type="ChEBI" id="CHEBI:18421"/>
        <dbReference type="EC" id="1.15.1.1"/>
    </reaction>
</comment>
<dbReference type="PANTHER" id="PTHR10003">
    <property type="entry name" value="SUPEROXIDE DISMUTASE CU-ZN -RELATED"/>
    <property type="match status" value="1"/>
</dbReference>
<name>A0A177B826_9BILA</name>
<keyword evidence="1" id="KW-0560">Oxidoreductase</keyword>
<dbReference type="InterPro" id="IPR036423">
    <property type="entry name" value="SOD-like_Cu/Zn_dom_sf"/>
</dbReference>
<dbReference type="OrthoDB" id="2015551at2759"/>
<dbReference type="GO" id="GO:0004784">
    <property type="term" value="F:superoxide dismutase activity"/>
    <property type="evidence" value="ECO:0007669"/>
    <property type="project" value="UniProtKB-EC"/>
</dbReference>
<keyword evidence="1" id="KW-0479">Metal-binding</keyword>